<feature type="chain" id="PRO_5042616605" evidence="1">
    <location>
        <begin position="20"/>
        <end position="94"/>
    </location>
</feature>
<gene>
    <name evidence="2" type="ORF">KGF56_003061</name>
</gene>
<comment type="caution">
    <text evidence="2">The sequence shown here is derived from an EMBL/GenBank/DDBJ whole genome shotgun (WGS) entry which is preliminary data.</text>
</comment>
<reference evidence="2" key="1">
    <citation type="journal article" date="2022" name="DNA Res.">
        <title>Genome analysis of five recently described species of the CUG-Ser clade uncovers Candida theae as a new hybrid lineage with pathogenic potential in the Candida parapsilosis species complex.</title>
        <authorList>
            <person name="Mixao V."/>
            <person name="Del Olmo V."/>
            <person name="Hegedusova E."/>
            <person name="Saus E."/>
            <person name="Pryszcz L."/>
            <person name="Cillingova A."/>
            <person name="Nosek J."/>
            <person name="Gabaldon T."/>
        </authorList>
    </citation>
    <scope>NUCLEOTIDE SEQUENCE</scope>
    <source>
        <strain evidence="2">CBS 10844</strain>
    </source>
</reference>
<accession>A0AAI9SWS6</accession>
<keyword evidence="1" id="KW-0732">Signal</keyword>
<protein>
    <submittedName>
        <fullName evidence="2">Uncharacterized protein</fullName>
    </submittedName>
</protein>
<dbReference type="AlphaFoldDB" id="A0AAI9SWS6"/>
<evidence type="ECO:0000256" key="1">
    <source>
        <dbReference type="SAM" id="SignalP"/>
    </source>
</evidence>
<keyword evidence="3" id="KW-1185">Reference proteome</keyword>
<proteinExistence type="predicted"/>
<dbReference type="Proteomes" id="UP001202479">
    <property type="component" value="Unassembled WGS sequence"/>
</dbReference>
<sequence>MQFSTVTLIAAATAALVNADILTTTTKVETLVTITDCGPTVSDCPASHVEEEHSTSIIESPVEAPANVSTFEGAASKQFAVGAVALAAGALLAL</sequence>
<evidence type="ECO:0000313" key="2">
    <source>
        <dbReference type="EMBL" id="KAI3404161.1"/>
    </source>
</evidence>
<dbReference type="RefSeq" id="XP_049179906.1">
    <property type="nucleotide sequence ID" value="XM_049324355.1"/>
</dbReference>
<dbReference type="GeneID" id="73380678"/>
<dbReference type="EMBL" id="JAHUZD010000107">
    <property type="protein sequence ID" value="KAI3404161.1"/>
    <property type="molecule type" value="Genomic_DNA"/>
</dbReference>
<name>A0AAI9SWS6_9ASCO</name>
<feature type="signal peptide" evidence="1">
    <location>
        <begin position="1"/>
        <end position="19"/>
    </location>
</feature>
<organism evidence="2 3">
    <name type="scientific">Candida oxycetoniae</name>
    <dbReference type="NCBI Taxonomy" id="497107"/>
    <lineage>
        <taxon>Eukaryota</taxon>
        <taxon>Fungi</taxon>
        <taxon>Dikarya</taxon>
        <taxon>Ascomycota</taxon>
        <taxon>Saccharomycotina</taxon>
        <taxon>Pichiomycetes</taxon>
        <taxon>Debaryomycetaceae</taxon>
        <taxon>Candida/Lodderomyces clade</taxon>
        <taxon>Candida</taxon>
    </lineage>
</organism>
<evidence type="ECO:0000313" key="3">
    <source>
        <dbReference type="Proteomes" id="UP001202479"/>
    </source>
</evidence>